<dbReference type="Proteomes" id="UP000195570">
    <property type="component" value="Unassembled WGS sequence"/>
</dbReference>
<proteinExistence type="predicted"/>
<dbReference type="VEuPathDB" id="TriTrypDB:TEOVI_000028800"/>
<dbReference type="EMBL" id="CZPT02000499">
    <property type="protein sequence ID" value="SCU66078.1"/>
    <property type="molecule type" value="Genomic_DNA"/>
</dbReference>
<sequence length="1024" mass="110104">MDCKLQHVLAPYVVARRAVKRYGCCRGASNSINVDCSASTCRGRFEEDFCGIESVADAGPAGFGHNDQHTERGLDVEYFPASRLSGRYVLVYLTSPSGSSFTNHGPDCVMRTTESLCSPLLTASPRVGTPVPSASSSTGRGSSASLPILTQEKTGTSPSAPLCPVASLLSRFCIYFGCQTESRDAERMSRFVVLEVRQGISVEPRWESLHNMETRNRASASFGDAGAISFSRAVSPKGVDGAAFTEDFKVNDALTDLSTADQKFGGWFYLENSAAYRCVIQKYNVSSWPAILLFDPAGELLTARAYDHIEREISTLSTSDDPNILAVVDSRAEQHMQEVVGIGPYAGFRSGFPWMTPDAGRDEDRGSNAVDDEVEGAPLLSLVRWLLRHARRVGESCEVGATYPPEDSCNVPEQRCLDSCMDGATHLALYFGAVWHPATKRFLPKLKRLWSAACEGGDDCCVLDDDAGRNSSDGEGAAAWEGGKRALSAFVADTGSLYEPLGIESWRRGMTNDVCASVSTADSDAPYIPSRCSAVETPMGSPKEHPPSFQSPTPTVEGPLVSPRVFRSELAEEKQPEGSHHFQVVFVSCDMDVSQLKSSLTSMPSSWLFVSSVVAPQAQGVIRACLEFFDVRVFPRLVVLDTSHRVGLQHDDGGLSKVWSRYPIALKVVRSHGERSVLNGSGLRELLSGDDLNDNVVPQREASTGECGIDGSARLLAHGIITNELLHQGYLHSMMRSVLGQGGSLFVLCCIGSICPDLHQECVASLREACTSWAQETGRFSEGVPRHTLGSLTLGKPSQMTVMEASTVCAGDLTGPATLATVSPLSCFIRADLTISNSGRSSGEVASPPLERVTTSVDDNRSSAVYFVDAISLVRGHEGNSGEGAGEGITRSGRRSELCTEGGLSQEDKSLLQEYVISEVLEANEHFVPPFEGEPFLVYLQWPERRVDVLRRIDDSEPPLNTGGPSARSPSVTASANTLIPASGTPSPGAVEVGAPAEVPRRSPLCSSALVKSFIVRCNMKRTC</sequence>
<evidence type="ECO:0000313" key="2">
    <source>
        <dbReference type="EMBL" id="SCU66078.1"/>
    </source>
</evidence>
<reference evidence="2" key="1">
    <citation type="submission" date="2016-09" db="EMBL/GenBank/DDBJ databases">
        <authorList>
            <person name="Hebert L."/>
            <person name="Moumen B."/>
        </authorList>
    </citation>
    <scope>NUCLEOTIDE SEQUENCE [LARGE SCALE GENOMIC DNA]</scope>
    <source>
        <strain evidence="2">OVI</strain>
    </source>
</reference>
<evidence type="ECO:0000313" key="3">
    <source>
        <dbReference type="Proteomes" id="UP000195570"/>
    </source>
</evidence>
<evidence type="ECO:0000256" key="1">
    <source>
        <dbReference type="SAM" id="MobiDB-lite"/>
    </source>
</evidence>
<dbReference type="AlphaFoldDB" id="A0A1G4I363"/>
<organism evidence="2 3">
    <name type="scientific">Trypanosoma equiperdum</name>
    <dbReference type="NCBI Taxonomy" id="5694"/>
    <lineage>
        <taxon>Eukaryota</taxon>
        <taxon>Discoba</taxon>
        <taxon>Euglenozoa</taxon>
        <taxon>Kinetoplastea</taxon>
        <taxon>Metakinetoplastina</taxon>
        <taxon>Trypanosomatida</taxon>
        <taxon>Trypanosomatidae</taxon>
        <taxon>Trypanosoma</taxon>
    </lineage>
</organism>
<feature type="compositionally biased region" description="Polar residues" evidence="1">
    <location>
        <begin position="968"/>
        <end position="986"/>
    </location>
</feature>
<comment type="caution">
    <text evidence="2">The sequence shown here is derived from an EMBL/GenBank/DDBJ whole genome shotgun (WGS) entry which is preliminary data.</text>
</comment>
<dbReference type="GeneID" id="92374228"/>
<dbReference type="RefSeq" id="XP_067077568.1">
    <property type="nucleotide sequence ID" value="XM_067221467.1"/>
</dbReference>
<gene>
    <name evidence="2" type="ORF">TEOVI_000028800</name>
</gene>
<feature type="region of interest" description="Disordered" evidence="1">
    <location>
        <begin position="955"/>
        <end position="998"/>
    </location>
</feature>
<feature type="region of interest" description="Disordered" evidence="1">
    <location>
        <begin position="529"/>
        <end position="560"/>
    </location>
</feature>
<feature type="region of interest" description="Disordered" evidence="1">
    <location>
        <begin position="878"/>
        <end position="903"/>
    </location>
</feature>
<keyword evidence="3" id="KW-1185">Reference proteome</keyword>
<evidence type="ECO:0008006" key="4">
    <source>
        <dbReference type="Google" id="ProtNLM"/>
    </source>
</evidence>
<name>A0A1G4I363_TRYEQ</name>
<protein>
    <recommendedName>
        <fullName evidence="4">Thioredoxin domain-containing protein</fullName>
    </recommendedName>
</protein>
<accession>A0A1G4I363</accession>